<dbReference type="EMBL" id="KZ613746">
    <property type="protein sequence ID" value="PMD65637.1"/>
    <property type="molecule type" value="Genomic_DNA"/>
</dbReference>
<feature type="domain" description="2EXR" evidence="2">
    <location>
        <begin position="97"/>
        <end position="202"/>
    </location>
</feature>
<dbReference type="InterPro" id="IPR045518">
    <property type="entry name" value="2EXR"/>
</dbReference>
<feature type="compositionally biased region" description="Basic residues" evidence="1">
    <location>
        <begin position="37"/>
        <end position="49"/>
    </location>
</feature>
<feature type="region of interest" description="Disordered" evidence="1">
    <location>
        <begin position="1"/>
        <end position="68"/>
    </location>
</feature>
<accession>A0A2J6TRI2</accession>
<dbReference type="Pfam" id="PF20150">
    <property type="entry name" value="2EXR"/>
    <property type="match status" value="1"/>
</dbReference>
<dbReference type="InParanoid" id="A0A2J6TRI2"/>
<dbReference type="AlphaFoldDB" id="A0A2J6TRI2"/>
<feature type="compositionally biased region" description="Basic and acidic residues" evidence="1">
    <location>
        <begin position="1"/>
        <end position="11"/>
    </location>
</feature>
<keyword evidence="4" id="KW-1185">Reference proteome</keyword>
<organism evidence="3 4">
    <name type="scientific">Hyaloscypha bicolor E</name>
    <dbReference type="NCBI Taxonomy" id="1095630"/>
    <lineage>
        <taxon>Eukaryota</taxon>
        <taxon>Fungi</taxon>
        <taxon>Dikarya</taxon>
        <taxon>Ascomycota</taxon>
        <taxon>Pezizomycotina</taxon>
        <taxon>Leotiomycetes</taxon>
        <taxon>Helotiales</taxon>
        <taxon>Hyaloscyphaceae</taxon>
        <taxon>Hyaloscypha</taxon>
        <taxon>Hyaloscypha bicolor</taxon>
    </lineage>
</organism>
<sequence length="391" mass="44998">MESTNRHHELEAQDDELPTTRRPPAQLRPAPVSKTAGSRKKTVPQRRKIGGQSELAMRTTPSTVVEGEEINNSQLVVRTRSERDTSRLMASQPANTFTCFSRLPPEIRNLIWSWAAVVIPASSPRVLWVAPDPEDLESEPISAKLNQQLRVCPGVAFSNPELLTACRDARLVALKEYTAWALAAVKTHVPLRGAAYINKTFDHVYFRGMSDFYFLSLLKEVDYFPTHQNKDGKFDVPILRQLLAQFNGIQNLAMSWEQWHLLIDDGHDIKWFRRLPPLKVLTIVLKLRIDDMTDRIRVPSDQRLCRLERGTLRAICGEKIRWWTQKCLELFSQKFPEYSIPKVRVRQLSSAPPVDHTSSDDIEFDQEFDKDYRLEGKRHFGKMPRPLDSSD</sequence>
<evidence type="ECO:0000313" key="3">
    <source>
        <dbReference type="EMBL" id="PMD65637.1"/>
    </source>
</evidence>
<dbReference type="Proteomes" id="UP000235371">
    <property type="component" value="Unassembled WGS sequence"/>
</dbReference>
<name>A0A2J6TRI2_9HELO</name>
<reference evidence="3 4" key="1">
    <citation type="submission" date="2016-04" db="EMBL/GenBank/DDBJ databases">
        <title>A degradative enzymes factory behind the ericoid mycorrhizal symbiosis.</title>
        <authorList>
            <consortium name="DOE Joint Genome Institute"/>
            <person name="Martino E."/>
            <person name="Morin E."/>
            <person name="Grelet G."/>
            <person name="Kuo A."/>
            <person name="Kohler A."/>
            <person name="Daghino S."/>
            <person name="Barry K."/>
            <person name="Choi C."/>
            <person name="Cichocki N."/>
            <person name="Clum A."/>
            <person name="Copeland A."/>
            <person name="Hainaut M."/>
            <person name="Haridas S."/>
            <person name="Labutti K."/>
            <person name="Lindquist E."/>
            <person name="Lipzen A."/>
            <person name="Khouja H.-R."/>
            <person name="Murat C."/>
            <person name="Ohm R."/>
            <person name="Olson A."/>
            <person name="Spatafora J."/>
            <person name="Veneault-Fourrey C."/>
            <person name="Henrissat B."/>
            <person name="Grigoriev I."/>
            <person name="Martin F."/>
            <person name="Perotto S."/>
        </authorList>
    </citation>
    <scope>NUCLEOTIDE SEQUENCE [LARGE SCALE GENOMIC DNA]</scope>
    <source>
        <strain evidence="3 4">E</strain>
    </source>
</reference>
<protein>
    <recommendedName>
        <fullName evidence="2">2EXR domain-containing protein</fullName>
    </recommendedName>
</protein>
<evidence type="ECO:0000259" key="2">
    <source>
        <dbReference type="Pfam" id="PF20150"/>
    </source>
</evidence>
<proteinExistence type="predicted"/>
<dbReference type="PANTHER" id="PTHR35910:SF6">
    <property type="entry name" value="2EXR DOMAIN-CONTAINING PROTEIN"/>
    <property type="match status" value="1"/>
</dbReference>
<dbReference type="RefSeq" id="XP_024742541.1">
    <property type="nucleotide sequence ID" value="XM_024888069.1"/>
</dbReference>
<dbReference type="GeneID" id="36596145"/>
<gene>
    <name evidence="3" type="ORF">K444DRAFT_703536</name>
</gene>
<evidence type="ECO:0000256" key="1">
    <source>
        <dbReference type="SAM" id="MobiDB-lite"/>
    </source>
</evidence>
<evidence type="ECO:0000313" key="4">
    <source>
        <dbReference type="Proteomes" id="UP000235371"/>
    </source>
</evidence>
<dbReference type="PANTHER" id="PTHR35910">
    <property type="entry name" value="2EXR DOMAIN-CONTAINING PROTEIN"/>
    <property type="match status" value="1"/>
</dbReference>
<dbReference type="OrthoDB" id="3505589at2759"/>